<dbReference type="InterPro" id="IPR015943">
    <property type="entry name" value="WD40/YVTN_repeat-like_dom_sf"/>
</dbReference>
<dbReference type="Gene3D" id="2.130.10.10">
    <property type="entry name" value="YVTN repeat-like/Quinoprotein amine dehydrogenase"/>
    <property type="match status" value="4"/>
</dbReference>
<feature type="domain" description="Nephrocystin 3-like N-terminal" evidence="4">
    <location>
        <begin position="245"/>
        <end position="408"/>
    </location>
</feature>
<dbReference type="Pfam" id="PF24883">
    <property type="entry name" value="NPHP3_N"/>
    <property type="match status" value="1"/>
</dbReference>
<evidence type="ECO:0000313" key="5">
    <source>
        <dbReference type="EMBL" id="KDQ58713.1"/>
    </source>
</evidence>
<organism evidence="5 6">
    <name type="scientific">Jaapia argillacea MUCL 33604</name>
    <dbReference type="NCBI Taxonomy" id="933084"/>
    <lineage>
        <taxon>Eukaryota</taxon>
        <taxon>Fungi</taxon>
        <taxon>Dikarya</taxon>
        <taxon>Basidiomycota</taxon>
        <taxon>Agaricomycotina</taxon>
        <taxon>Agaricomycetes</taxon>
        <taxon>Agaricomycetidae</taxon>
        <taxon>Jaapiales</taxon>
        <taxon>Jaapiaceae</taxon>
        <taxon>Jaapia</taxon>
    </lineage>
</organism>
<dbReference type="SMART" id="SM00320">
    <property type="entry name" value="WD40"/>
    <property type="match status" value="11"/>
</dbReference>
<dbReference type="PRINTS" id="PR00320">
    <property type="entry name" value="GPROTEINBRPT"/>
</dbReference>
<proteinExistence type="predicted"/>
<dbReference type="STRING" id="933084.A0A067PV63"/>
<feature type="repeat" description="WD" evidence="3">
    <location>
        <begin position="1018"/>
        <end position="1059"/>
    </location>
</feature>
<protein>
    <recommendedName>
        <fullName evidence="4">Nephrocystin 3-like N-terminal domain-containing protein</fullName>
    </recommendedName>
</protein>
<evidence type="ECO:0000256" key="1">
    <source>
        <dbReference type="ARBA" id="ARBA00022574"/>
    </source>
</evidence>
<evidence type="ECO:0000256" key="3">
    <source>
        <dbReference type="PROSITE-ProRule" id="PRU00221"/>
    </source>
</evidence>
<evidence type="ECO:0000313" key="6">
    <source>
        <dbReference type="Proteomes" id="UP000027265"/>
    </source>
</evidence>
<name>A0A067PV63_9AGAM</name>
<keyword evidence="2" id="KW-0677">Repeat</keyword>
<dbReference type="HOGENOM" id="CLU_000288_6_3_1"/>
<keyword evidence="1 3" id="KW-0853">WD repeat</keyword>
<dbReference type="InterPro" id="IPR056884">
    <property type="entry name" value="NPHP3-like_N"/>
</dbReference>
<feature type="repeat" description="WD" evidence="3">
    <location>
        <begin position="1137"/>
        <end position="1159"/>
    </location>
</feature>
<feature type="repeat" description="WD" evidence="3">
    <location>
        <begin position="1201"/>
        <end position="1237"/>
    </location>
</feature>
<dbReference type="SUPFAM" id="SSF50978">
    <property type="entry name" value="WD40 repeat-like"/>
    <property type="match status" value="2"/>
</dbReference>
<dbReference type="InterPro" id="IPR001680">
    <property type="entry name" value="WD40_rpt"/>
</dbReference>
<dbReference type="EMBL" id="KL197717">
    <property type="protein sequence ID" value="KDQ58713.1"/>
    <property type="molecule type" value="Genomic_DNA"/>
</dbReference>
<feature type="repeat" description="WD" evidence="3">
    <location>
        <begin position="1343"/>
        <end position="1375"/>
    </location>
</feature>
<dbReference type="InterPro" id="IPR019775">
    <property type="entry name" value="WD40_repeat_CS"/>
</dbReference>
<dbReference type="PANTHER" id="PTHR19879">
    <property type="entry name" value="TRANSCRIPTION INITIATION FACTOR TFIID"/>
    <property type="match status" value="1"/>
</dbReference>
<dbReference type="CDD" id="cd21037">
    <property type="entry name" value="MLKL_NTD"/>
    <property type="match status" value="1"/>
</dbReference>
<dbReference type="InterPro" id="IPR059179">
    <property type="entry name" value="MLKL-like_MCAfunc"/>
</dbReference>
<sequence length="1516" mass="167371">MTTPSRARAQTAIGGVDLVLQALRSLTGLIPVPGLNVALKGLQVVLNGIDGALYNADDLEELAHFISTWEQVLKDADPGEDDGWQTLKHRVDRFCAALDPVEKEVQKLGGNNFVFRVIRNKMDKKVMIRLRTTIQDAVKTFIVEGEIAREYAVQLLRHEMSEVQRELSDIRDNLNEVGLSVVTLQDPNWPLPPFAGAALYNSQWGESIGREGCLPNTRAQILKLIQSWAGYLPGDATATNIESPNEGDRRILWINGVMGAGKTSIAYSAADQFKADSVLGATFFCNRDNLLSRSAVRIFHSISHQLCQAYDGYYHQSGFSNYHGVSPFHRVVSNALKKDLTIVHLKALKQLDDLIVNPLTHTRSEGHIRPFVIVLDAIDECEGAAHILDALSERATELSPLKFLITGRPEGKISSYFQKGGKLGGVAGTIVLDGTEDGVHEDIQYYLRGRLNTSPSPEVVQQDVSKVANLAGGLFIFARIFADHLGSNAVSRDVANLIQAMRFETSSEPRKKLNTLYQQVLETALQKISPQSSRPLRISPQLSRPLRTTLVSLTVLQDSLSPFSLDKLLSFPPDTVHRALAPLGSVVSVPGIHEDQPIHLIHPSFADFVASKSCRKLVPEFAIDRQIGHTILLHRCLITMQGLTRNTSSITDPGVLNGEMDDLERRRIQQSIKEHIRYACFHWATHLSRCLITDDILADLNSFCSRDLLHWIEVCSSFGPYALYHAIKSLKLAQHVLKCGRDRAPDIVTKLLDCERLIVTFFPALCASPLQIYYSALPFIPRQSSLYKSYRSHPDFSETVIVKCGSVDHWSSDLKVMEAHSSEVVALKFSDDGGHIISASASDACLWNSITGNLVEDDTETVNGQSRALDADQHRIANLNTAIALSAFSTRIIGFDHKNILDHGHVLRLVDSALGQSPDVPRVPVCSMALSNGCNLFALGFGNGTVQVWNNRTHLPGGSFTMHSGAVRTISFSDHGSHFISGSDDMSAAVGEMGLIKRRVHLLKGHSRLVSSVAISPKFTHSPNPVSLFVDKGDQLALSASWDSTVRVWDIVTGVCLRTLKGHGGEVNSAVFSPSGRYIITGSNDKTVRIWDAYNGTVLNTFWGHNDRVTAVASSPHTALPFGTLTSASPYSDIFQIASGSADTTIRLWDISRPSSKQLEECRFATSVQFSPDNRLIVFTSRSSHDVYCWSREQLTEVSIFRGHSSEVDAVAVAQFPPGGPIYILSGSFDTTIRLWSPGMGYISTFEGHTRCVSAITFFPSQTTNVNRTTKDVLSAVRFVSGSWDYSVRFWDGNKLQLIGHHTGHVTSVAVSPDGNQIVSGSDDNTVRVWSWDDRLSNFTLQFTGRTRSIHSVSFTPDGRRIVAAERSGIIKVWDSTDWSLIARTKPVWMEYDKLERGDTSVTGLDGEPFQAWGFTTSSNRYQSGLVDISHPSWPVYSLEDGWILEANPGTARKRLCWLPVNLRCLQASTGSYVILANARGGMVILDFHRYRACHTHLPRANYPQLPQLQEVRGVQ</sequence>
<feature type="repeat" description="WD" evidence="3">
    <location>
        <begin position="1299"/>
        <end position="1331"/>
    </location>
</feature>
<dbReference type="PANTHER" id="PTHR19879:SF9">
    <property type="entry name" value="TRANSCRIPTION INITIATION FACTOR TFIID SUBUNIT 5"/>
    <property type="match status" value="1"/>
</dbReference>
<dbReference type="InterPro" id="IPR020472">
    <property type="entry name" value="WD40_PAC1"/>
</dbReference>
<dbReference type="InParanoid" id="A0A067PV63"/>
<dbReference type="OrthoDB" id="3027122at2759"/>
<dbReference type="Proteomes" id="UP000027265">
    <property type="component" value="Unassembled WGS sequence"/>
</dbReference>
<keyword evidence="6" id="KW-1185">Reference proteome</keyword>
<accession>A0A067PV63</accession>
<feature type="repeat" description="WD" evidence="3">
    <location>
        <begin position="1060"/>
        <end position="1101"/>
    </location>
</feature>
<dbReference type="Gene3D" id="3.40.50.300">
    <property type="entry name" value="P-loop containing nucleotide triphosphate hydrolases"/>
    <property type="match status" value="1"/>
</dbReference>
<dbReference type="Pfam" id="PF00400">
    <property type="entry name" value="WD40"/>
    <property type="match status" value="9"/>
</dbReference>
<evidence type="ECO:0000256" key="2">
    <source>
        <dbReference type="ARBA" id="ARBA00022737"/>
    </source>
</evidence>
<dbReference type="CDD" id="cd00200">
    <property type="entry name" value="WD40"/>
    <property type="match status" value="1"/>
</dbReference>
<dbReference type="PROSITE" id="PS50294">
    <property type="entry name" value="WD_REPEATS_REGION"/>
    <property type="match status" value="3"/>
</dbReference>
<dbReference type="SUPFAM" id="SSF52540">
    <property type="entry name" value="P-loop containing nucleoside triphosphate hydrolases"/>
    <property type="match status" value="1"/>
</dbReference>
<evidence type="ECO:0000259" key="4">
    <source>
        <dbReference type="Pfam" id="PF24883"/>
    </source>
</evidence>
<dbReference type="PROSITE" id="PS00678">
    <property type="entry name" value="WD_REPEATS_1"/>
    <property type="match status" value="2"/>
</dbReference>
<gene>
    <name evidence="5" type="ORF">JAAARDRAFT_206574</name>
</gene>
<dbReference type="PROSITE" id="PS50082">
    <property type="entry name" value="WD_REPEATS_2"/>
    <property type="match status" value="6"/>
</dbReference>
<reference evidence="6" key="1">
    <citation type="journal article" date="2014" name="Proc. Natl. Acad. Sci. U.S.A.">
        <title>Extensive sampling of basidiomycete genomes demonstrates inadequacy of the white-rot/brown-rot paradigm for wood decay fungi.</title>
        <authorList>
            <person name="Riley R."/>
            <person name="Salamov A.A."/>
            <person name="Brown D.W."/>
            <person name="Nagy L.G."/>
            <person name="Floudas D."/>
            <person name="Held B.W."/>
            <person name="Levasseur A."/>
            <person name="Lombard V."/>
            <person name="Morin E."/>
            <person name="Otillar R."/>
            <person name="Lindquist E.A."/>
            <person name="Sun H."/>
            <person name="LaButti K.M."/>
            <person name="Schmutz J."/>
            <person name="Jabbour D."/>
            <person name="Luo H."/>
            <person name="Baker S.E."/>
            <person name="Pisabarro A.G."/>
            <person name="Walton J.D."/>
            <person name="Blanchette R.A."/>
            <person name="Henrissat B."/>
            <person name="Martin F."/>
            <person name="Cullen D."/>
            <person name="Hibbett D.S."/>
            <person name="Grigoriev I.V."/>
        </authorList>
    </citation>
    <scope>NUCLEOTIDE SEQUENCE [LARGE SCALE GENOMIC DNA]</scope>
    <source>
        <strain evidence="6">MUCL 33604</strain>
    </source>
</reference>
<dbReference type="InterPro" id="IPR027417">
    <property type="entry name" value="P-loop_NTPase"/>
</dbReference>
<dbReference type="InterPro" id="IPR036322">
    <property type="entry name" value="WD40_repeat_dom_sf"/>
</dbReference>